<protein>
    <recommendedName>
        <fullName evidence="2">Parvulin-like PPIase</fullName>
    </recommendedName>
    <alternativeName>
        <fullName evidence="9">Peptidyl-prolyl cis-trans isomerase plp</fullName>
    </alternativeName>
    <alternativeName>
        <fullName evidence="12">Periplasmic chaperone PpiD</fullName>
    </alternativeName>
    <alternativeName>
        <fullName evidence="13">Periplasmic folding chaperone</fullName>
    </alternativeName>
    <alternativeName>
        <fullName evidence="10">Rotamase plp</fullName>
    </alternativeName>
</protein>
<evidence type="ECO:0000256" key="3">
    <source>
        <dbReference type="ARBA" id="ARBA00022475"/>
    </source>
</evidence>
<evidence type="ECO:0000256" key="5">
    <source>
        <dbReference type="ARBA" id="ARBA00022692"/>
    </source>
</evidence>
<evidence type="ECO:0000256" key="7">
    <source>
        <dbReference type="ARBA" id="ARBA00023136"/>
    </source>
</evidence>
<evidence type="ECO:0000256" key="9">
    <source>
        <dbReference type="ARBA" id="ARBA00030642"/>
    </source>
</evidence>
<dbReference type="AlphaFoldDB" id="A0A327MD57"/>
<feature type="transmembrane region" description="Helical" evidence="16">
    <location>
        <begin position="229"/>
        <end position="251"/>
    </location>
</feature>
<dbReference type="PANTHER" id="PTHR47529:SF1">
    <property type="entry name" value="PERIPLASMIC CHAPERONE PPID"/>
    <property type="match status" value="1"/>
</dbReference>
<feature type="domain" description="PpiC" evidence="17">
    <location>
        <begin position="489"/>
        <end position="577"/>
    </location>
</feature>
<dbReference type="InterPro" id="IPR046357">
    <property type="entry name" value="PPIase_dom_sf"/>
</dbReference>
<dbReference type="GO" id="GO:0005886">
    <property type="term" value="C:plasma membrane"/>
    <property type="evidence" value="ECO:0007669"/>
    <property type="project" value="UniProtKB-SubCell"/>
</dbReference>
<accession>A0A327MD57</accession>
<evidence type="ECO:0000256" key="2">
    <source>
        <dbReference type="ARBA" id="ARBA00018370"/>
    </source>
</evidence>
<feature type="region of interest" description="Disordered" evidence="15">
    <location>
        <begin position="140"/>
        <end position="171"/>
    </location>
</feature>
<dbReference type="SUPFAM" id="SSF109998">
    <property type="entry name" value="Triger factor/SurA peptide-binding domain-like"/>
    <property type="match status" value="1"/>
</dbReference>
<evidence type="ECO:0000259" key="17">
    <source>
        <dbReference type="PROSITE" id="PS50198"/>
    </source>
</evidence>
<dbReference type="EMBL" id="QLIX01000002">
    <property type="protein sequence ID" value="RAI60495.1"/>
    <property type="molecule type" value="Genomic_DNA"/>
</dbReference>
<comment type="subcellular location">
    <subcellularLocation>
        <location evidence="1">Cell inner membrane</location>
        <topology evidence="1">Single-pass type II membrane protein</topology>
        <orientation evidence="1">Periplasmic side</orientation>
    </subcellularLocation>
</comment>
<keyword evidence="8" id="KW-0143">Chaperone</keyword>
<dbReference type="InterPro" id="IPR000297">
    <property type="entry name" value="PPIase_PpiC"/>
</dbReference>
<keyword evidence="14" id="KW-0413">Isomerase</keyword>
<evidence type="ECO:0000256" key="10">
    <source>
        <dbReference type="ARBA" id="ARBA00031484"/>
    </source>
</evidence>
<feature type="compositionally biased region" description="Basic residues" evidence="15">
    <location>
        <begin position="151"/>
        <end position="162"/>
    </location>
</feature>
<keyword evidence="6 16" id="KW-1133">Transmembrane helix</keyword>
<proteinExistence type="inferred from homology"/>
<evidence type="ECO:0000313" key="18">
    <source>
        <dbReference type="EMBL" id="RAI60495.1"/>
    </source>
</evidence>
<dbReference type="Proteomes" id="UP000249065">
    <property type="component" value="Unassembled WGS sequence"/>
</dbReference>
<dbReference type="Pfam" id="PF13145">
    <property type="entry name" value="Rotamase_2"/>
    <property type="match status" value="1"/>
</dbReference>
<dbReference type="PROSITE" id="PS50198">
    <property type="entry name" value="PPIC_PPIASE_2"/>
    <property type="match status" value="1"/>
</dbReference>
<evidence type="ECO:0000256" key="4">
    <source>
        <dbReference type="ARBA" id="ARBA00022519"/>
    </source>
</evidence>
<comment type="similarity">
    <text evidence="11">Belongs to the PpiD chaperone family.</text>
</comment>
<comment type="caution">
    <text evidence="18">The sequence shown here is derived from an EMBL/GenBank/DDBJ whole genome shotgun (WGS) entry which is preliminary data.</text>
</comment>
<dbReference type="SUPFAM" id="SSF54534">
    <property type="entry name" value="FKBP-like"/>
    <property type="match status" value="1"/>
</dbReference>
<feature type="region of interest" description="Disordered" evidence="15">
    <location>
        <begin position="1"/>
        <end position="26"/>
    </location>
</feature>
<keyword evidence="3" id="KW-1003">Cell membrane</keyword>
<keyword evidence="5 16" id="KW-0812">Transmembrane</keyword>
<evidence type="ECO:0000256" key="6">
    <source>
        <dbReference type="ARBA" id="ARBA00022989"/>
    </source>
</evidence>
<name>A0A327MD57_9PROT</name>
<sequence length="852" mass="90839">MDGRDVGLGRRPAGADRPDGLIGDDAAGRGEALRQAAGELAGHHRLRLAGQALRLALADADDRRQAGGQRRLGLGQHHGVALAMVGAALGMAEDDVAGADILQHRRGDVAGMGALGRGMAILRPDGEVRPGLAGDEVQIGKGRADQQLGGRRPRRPGLHRRGQGSGLGEGAMHLPIAGDQRAHSGGHGVLHCIRDPYRAGPGLATGRLLGYGSRPTRARNPMLTALRRLAGTWFAKVLFVLLILSFAIWGIGDMARNLFAPDTSLARVAGQPVTFEEGQAAMRREMQRLSRQMGGQFENDPRIRRALAEQAVDQIVLDRVLRVETERLKLAVPDAAVRDYVFAIPGFHGADGQFSQALFQSFLRNNDLSEARFLDLLRADLARQQIAMAVRSGAAAPTLLTDRLLRWLDEQRDVTLVSLPIAAAPEPPAPTEAQLQRFHENNPDQFSSPEYREATVAVLTAALLSQEVTVSDEDVAAAYEARRGQFETPERRRLTQVLVPDAAKAQEIAAAWTGGAPFDAIAAQAKAAGGEALELGEVDRAGLPVPELAEAAFAAPESGVTAPVQSPFGWHVFRVEAIEAGQSRPLAEVREQLRRDLAQEKAADIAFERANKVEDALAGGATLPEVAKQFGLGLATVETDANGLGPDGKPVALPVIEASRAPLLKAIFQAERGAAPRLQETEAGFVAIEVRKIVPPALRPFDAVEAAVRAAWTLDARRHAEEERAAALLQATKEGKSLAEAAAAAGLGSREIGAVRRDPQQEAAVPRELLAPLFELKLHEATMVQTRDGFAVAQVQAIAPGDPAADQEGLERLKGQLNQALAQDIDVALLGALRARSDVRVNPRMLDSLAQP</sequence>
<dbReference type="Pfam" id="PF13624">
    <property type="entry name" value="SurA_N_3"/>
    <property type="match status" value="1"/>
</dbReference>
<evidence type="ECO:0000256" key="16">
    <source>
        <dbReference type="SAM" id="Phobius"/>
    </source>
</evidence>
<keyword evidence="19" id="KW-1185">Reference proteome</keyword>
<keyword evidence="7 16" id="KW-0472">Membrane</keyword>
<dbReference type="InterPro" id="IPR027304">
    <property type="entry name" value="Trigger_fact/SurA_dom_sf"/>
</dbReference>
<evidence type="ECO:0000256" key="1">
    <source>
        <dbReference type="ARBA" id="ARBA00004382"/>
    </source>
</evidence>
<dbReference type="PANTHER" id="PTHR47529">
    <property type="entry name" value="PEPTIDYL-PROLYL CIS-TRANS ISOMERASE D"/>
    <property type="match status" value="1"/>
</dbReference>
<reference evidence="19" key="1">
    <citation type="submission" date="2018-06" db="EMBL/GenBank/DDBJ databases">
        <authorList>
            <person name="Khan S.A."/>
        </authorList>
    </citation>
    <scope>NUCLEOTIDE SEQUENCE [LARGE SCALE GENOMIC DNA]</scope>
    <source>
        <strain evidence="19">DB-1506</strain>
    </source>
</reference>
<evidence type="ECO:0000256" key="15">
    <source>
        <dbReference type="SAM" id="MobiDB-lite"/>
    </source>
</evidence>
<evidence type="ECO:0000256" key="11">
    <source>
        <dbReference type="ARBA" id="ARBA00038408"/>
    </source>
</evidence>
<keyword evidence="14" id="KW-0697">Rotamase</keyword>
<dbReference type="Gene3D" id="1.10.4030.10">
    <property type="entry name" value="Porin chaperone SurA, peptide-binding domain"/>
    <property type="match status" value="1"/>
</dbReference>
<keyword evidence="4" id="KW-0997">Cell inner membrane</keyword>
<dbReference type="Gene3D" id="3.10.50.40">
    <property type="match status" value="1"/>
</dbReference>
<organism evidence="18 19">
    <name type="scientific">Roseicella frigidaeris</name>
    <dbReference type="NCBI Taxonomy" id="2230885"/>
    <lineage>
        <taxon>Bacteria</taxon>
        <taxon>Pseudomonadati</taxon>
        <taxon>Pseudomonadota</taxon>
        <taxon>Alphaproteobacteria</taxon>
        <taxon>Acetobacterales</taxon>
        <taxon>Roseomonadaceae</taxon>
        <taxon>Roseicella</taxon>
    </lineage>
</organism>
<dbReference type="InterPro" id="IPR052029">
    <property type="entry name" value="PpiD_chaperone"/>
</dbReference>
<evidence type="ECO:0000256" key="12">
    <source>
        <dbReference type="ARBA" id="ARBA00040743"/>
    </source>
</evidence>
<evidence type="ECO:0000256" key="14">
    <source>
        <dbReference type="PROSITE-ProRule" id="PRU00278"/>
    </source>
</evidence>
<evidence type="ECO:0000256" key="13">
    <source>
        <dbReference type="ARBA" id="ARBA00042775"/>
    </source>
</evidence>
<gene>
    <name evidence="18" type="ORF">DOO78_05420</name>
</gene>
<dbReference type="GO" id="GO:0003755">
    <property type="term" value="F:peptidyl-prolyl cis-trans isomerase activity"/>
    <property type="evidence" value="ECO:0007669"/>
    <property type="project" value="UniProtKB-KW"/>
</dbReference>
<evidence type="ECO:0000256" key="8">
    <source>
        <dbReference type="ARBA" id="ARBA00023186"/>
    </source>
</evidence>
<feature type="compositionally biased region" description="Basic and acidic residues" evidence="15">
    <location>
        <begin position="1"/>
        <end position="19"/>
    </location>
</feature>
<evidence type="ECO:0000313" key="19">
    <source>
        <dbReference type="Proteomes" id="UP000249065"/>
    </source>
</evidence>